<protein>
    <submittedName>
        <fullName evidence="3">Uncharacterized protein</fullName>
    </submittedName>
</protein>
<dbReference type="EMBL" id="CAWUHB010000059">
    <property type="protein sequence ID" value="CAK7231608.1"/>
    <property type="molecule type" value="Genomic_DNA"/>
</dbReference>
<name>A0ABP0CI38_9PEZI</name>
<sequence>MPHLSPRNTRLQRKTTAEGAAVEDENHVPIFEVLVASIDRDPATAVKRVHNGILRAIPLAGTETRKSYQTKLLAFIQSGDVEMHKLAAIDWLSDARLVVETWAGFLEPGRDPSGVRCEFRTLVAVKDRSWERIFSGLAAGAEQLILQLPWNAGRKSPFELDTFVLPDLSALNPKYGYKNLTFTNRAKANSAVADQDYIVDKDVASYEKHFDMSFFFQLALHEMLGHGCGELCRETAPGQFNFDPADMPVNPLTNEPVNSWYSLSHPPEAAFVGIATGYVECLAEGIGLYIMSSEGAQKILAPHTELDMDEVIYNAYLSIARVGLRALRSYDSRSQVPSGTAKVEVHLDNSGVGSQPRRSLKVTLDRSKIKTVGHQALGDLIFKLQICRSIKDVARGTAIFMDLTTVSDKELLWKE</sequence>
<evidence type="ECO:0000313" key="3">
    <source>
        <dbReference type="EMBL" id="CAK7231608.1"/>
    </source>
</evidence>
<gene>
    <name evidence="3" type="ORF">SCUCBS95973_007974</name>
</gene>
<dbReference type="PANTHER" id="PTHR23422">
    <property type="entry name" value="DIPEPTIDYL PEPTIDASE III-RELATED"/>
    <property type="match status" value="1"/>
</dbReference>
<reference evidence="3 4" key="1">
    <citation type="submission" date="2024-01" db="EMBL/GenBank/DDBJ databases">
        <authorList>
            <person name="Allen C."/>
            <person name="Tagirdzhanova G."/>
        </authorList>
    </citation>
    <scope>NUCLEOTIDE SEQUENCE [LARGE SCALE GENOMIC DNA]</scope>
</reference>
<evidence type="ECO:0000256" key="1">
    <source>
        <dbReference type="ARBA" id="ARBA00022723"/>
    </source>
</evidence>
<dbReference type="PANTHER" id="PTHR23422:SF11">
    <property type="entry name" value="DIPEPTIDYL PEPTIDASE 3"/>
    <property type="match status" value="1"/>
</dbReference>
<accession>A0ABP0CI38</accession>
<dbReference type="Gene3D" id="3.30.540.30">
    <property type="match status" value="1"/>
</dbReference>
<dbReference type="InterPro" id="IPR039461">
    <property type="entry name" value="Peptidase_M49"/>
</dbReference>
<keyword evidence="1" id="KW-0479">Metal-binding</keyword>
<evidence type="ECO:0000313" key="4">
    <source>
        <dbReference type="Proteomes" id="UP001642405"/>
    </source>
</evidence>
<dbReference type="Proteomes" id="UP001642405">
    <property type="component" value="Unassembled WGS sequence"/>
</dbReference>
<dbReference type="Pfam" id="PF03571">
    <property type="entry name" value="Peptidase_M49"/>
    <property type="match status" value="2"/>
</dbReference>
<evidence type="ECO:0000256" key="2">
    <source>
        <dbReference type="ARBA" id="ARBA00022801"/>
    </source>
</evidence>
<organism evidence="3 4">
    <name type="scientific">Sporothrix curviconia</name>
    <dbReference type="NCBI Taxonomy" id="1260050"/>
    <lineage>
        <taxon>Eukaryota</taxon>
        <taxon>Fungi</taxon>
        <taxon>Dikarya</taxon>
        <taxon>Ascomycota</taxon>
        <taxon>Pezizomycotina</taxon>
        <taxon>Sordariomycetes</taxon>
        <taxon>Sordariomycetidae</taxon>
        <taxon>Ophiostomatales</taxon>
        <taxon>Ophiostomataceae</taxon>
        <taxon>Sporothrix</taxon>
    </lineage>
</organism>
<keyword evidence="2" id="KW-0378">Hydrolase</keyword>
<proteinExistence type="predicted"/>
<comment type="caution">
    <text evidence="3">The sequence shown here is derived from an EMBL/GenBank/DDBJ whole genome shotgun (WGS) entry which is preliminary data.</text>
</comment>
<keyword evidence="4" id="KW-1185">Reference proteome</keyword>